<dbReference type="EMBL" id="JAAAJA010000088">
    <property type="protein sequence ID" value="KAG0262816.1"/>
    <property type="molecule type" value="Genomic_DNA"/>
</dbReference>
<dbReference type="PANTHER" id="PTHR14256:SF1">
    <property type="entry name" value="GEO09626P1"/>
    <property type="match status" value="1"/>
</dbReference>
<organism evidence="2 3">
    <name type="scientific">Mortierella polycephala</name>
    <dbReference type="NCBI Taxonomy" id="41804"/>
    <lineage>
        <taxon>Eukaryota</taxon>
        <taxon>Fungi</taxon>
        <taxon>Fungi incertae sedis</taxon>
        <taxon>Mucoromycota</taxon>
        <taxon>Mortierellomycotina</taxon>
        <taxon>Mortierellomycetes</taxon>
        <taxon>Mortierellales</taxon>
        <taxon>Mortierellaceae</taxon>
        <taxon>Mortierella</taxon>
    </lineage>
</organism>
<dbReference type="OrthoDB" id="5511684at2759"/>
<feature type="transmembrane region" description="Helical" evidence="1">
    <location>
        <begin position="27"/>
        <end position="48"/>
    </location>
</feature>
<evidence type="ECO:0000313" key="3">
    <source>
        <dbReference type="Proteomes" id="UP000726737"/>
    </source>
</evidence>
<dbReference type="Pfam" id="PF06522">
    <property type="entry name" value="B12D"/>
    <property type="match status" value="1"/>
</dbReference>
<keyword evidence="1" id="KW-1133">Transmembrane helix</keyword>
<reference evidence="2" key="1">
    <citation type="journal article" date="2020" name="Fungal Divers.">
        <title>Resolving the Mortierellaceae phylogeny through synthesis of multi-gene phylogenetics and phylogenomics.</title>
        <authorList>
            <person name="Vandepol N."/>
            <person name="Liber J."/>
            <person name="Desiro A."/>
            <person name="Na H."/>
            <person name="Kennedy M."/>
            <person name="Barry K."/>
            <person name="Grigoriev I.V."/>
            <person name="Miller A.N."/>
            <person name="O'Donnell K."/>
            <person name="Stajich J.E."/>
            <person name="Bonito G."/>
        </authorList>
    </citation>
    <scope>NUCLEOTIDE SEQUENCE</scope>
    <source>
        <strain evidence="2">KOD948</strain>
    </source>
</reference>
<gene>
    <name evidence="2" type="ORF">BG011_009647</name>
</gene>
<name>A0A9P6QCU9_9FUNG</name>
<dbReference type="PANTHER" id="PTHR14256">
    <property type="entry name" value="NADH-UBIQUINONE OXIDOREDUCTASE MLRQ SUBUNIT"/>
    <property type="match status" value="1"/>
</dbReference>
<keyword evidence="1" id="KW-0812">Transmembrane</keyword>
<comment type="caution">
    <text evidence="2">The sequence shown here is derived from an EMBL/GenBank/DDBJ whole genome shotgun (WGS) entry which is preliminary data.</text>
</comment>
<protein>
    <submittedName>
        <fullName evidence="2">Uncharacterized protein</fullName>
    </submittedName>
</protein>
<proteinExistence type="predicted"/>
<keyword evidence="3" id="KW-1185">Reference proteome</keyword>
<evidence type="ECO:0000313" key="2">
    <source>
        <dbReference type="EMBL" id="KAG0262816.1"/>
    </source>
</evidence>
<keyword evidence="1" id="KW-0472">Membrane</keyword>
<dbReference type="Proteomes" id="UP000726737">
    <property type="component" value="Unassembled WGS sequence"/>
</dbReference>
<sequence>MSAANAARTAAKKAPTFFQTWYRPEVIPIYVVLGVACGGAAWYVSRLARGPDVTWDRRNNPYPWLNIDQETQVKLMTVKENQGFTKTYSRDRL</sequence>
<dbReference type="AlphaFoldDB" id="A0A9P6QCU9"/>
<dbReference type="InterPro" id="IPR010530">
    <property type="entry name" value="B12D"/>
</dbReference>
<accession>A0A9P6QCU9</accession>
<evidence type="ECO:0000256" key="1">
    <source>
        <dbReference type="SAM" id="Phobius"/>
    </source>
</evidence>